<evidence type="ECO:0000259" key="3">
    <source>
        <dbReference type="Pfam" id="PF24481"/>
    </source>
</evidence>
<organism evidence="4 5">
    <name type="scientific">Microlunatus soli</name>
    <dbReference type="NCBI Taxonomy" id="630515"/>
    <lineage>
        <taxon>Bacteria</taxon>
        <taxon>Bacillati</taxon>
        <taxon>Actinomycetota</taxon>
        <taxon>Actinomycetes</taxon>
        <taxon>Propionibacteriales</taxon>
        <taxon>Propionibacteriaceae</taxon>
        <taxon>Microlunatus</taxon>
    </lineage>
</organism>
<dbReference type="InterPro" id="IPR056003">
    <property type="entry name" value="CT398_CC_hairpin"/>
</dbReference>
<dbReference type="AlphaFoldDB" id="A0A1H1Q590"/>
<name>A0A1H1Q590_9ACTN</name>
<dbReference type="InterPro" id="IPR052376">
    <property type="entry name" value="Oxidative_Scav/Glycosyltrans"/>
</dbReference>
<evidence type="ECO:0000256" key="1">
    <source>
        <dbReference type="SAM" id="Coils"/>
    </source>
</evidence>
<evidence type="ECO:0000259" key="2">
    <source>
        <dbReference type="Pfam" id="PF02591"/>
    </source>
</evidence>
<dbReference type="PANTHER" id="PTHR39082:SF1">
    <property type="entry name" value="SCAVENGER RECEPTOR CLASS A MEMBER 3"/>
    <property type="match status" value="1"/>
</dbReference>
<feature type="coiled-coil region" evidence="1">
    <location>
        <begin position="27"/>
        <end position="54"/>
    </location>
</feature>
<dbReference type="OrthoDB" id="9784388at2"/>
<reference evidence="4 5" key="1">
    <citation type="submission" date="2016-10" db="EMBL/GenBank/DDBJ databases">
        <authorList>
            <person name="de Groot N.N."/>
        </authorList>
    </citation>
    <scope>NUCLEOTIDE SEQUENCE [LARGE SCALE GENOMIC DNA]</scope>
    <source>
        <strain evidence="4 5">DSM 21800</strain>
    </source>
</reference>
<dbReference type="Pfam" id="PF02591">
    <property type="entry name" value="Zn_ribbon_9"/>
    <property type="match status" value="1"/>
</dbReference>
<accession>A0A1H1Q590</accession>
<protein>
    <submittedName>
        <fullName evidence="4">Uncharacterized protein</fullName>
    </submittedName>
</protein>
<dbReference type="RefSeq" id="WP_091521210.1">
    <property type="nucleotide sequence ID" value="NZ_LT629772.1"/>
</dbReference>
<dbReference type="EMBL" id="LT629772">
    <property type="protein sequence ID" value="SDS18672.1"/>
    <property type="molecule type" value="Genomic_DNA"/>
</dbReference>
<feature type="domain" description="CT398-like coiled coil hairpin" evidence="3">
    <location>
        <begin position="4"/>
        <end position="184"/>
    </location>
</feature>
<keyword evidence="5" id="KW-1185">Reference proteome</keyword>
<dbReference type="Gene3D" id="1.10.287.1490">
    <property type="match status" value="1"/>
</dbReference>
<dbReference type="PANTHER" id="PTHR39082">
    <property type="entry name" value="PHOSPHOLIPASE C-BETA-2-RELATED"/>
    <property type="match status" value="1"/>
</dbReference>
<sequence length="237" mass="25849">MLDLQAVDTTIAQLQHRRANLPEHAQLAKLAADRSAASEALVEAETKVSDLELAQRQSETDLEPVRQRRIRNQQRIDDGSVGDPKALAGLVEEIQHLDRRIGDLEDAELEVMEQLETAVATRDQRAAASAELEQKAAEVIARRDQQVTGIDGELSDQSTRRDAVAADIPAQLLASYDKLRAGHGGVGAAELRNRRCTGCQLEVNAADLRDFAAAADDEVLRCEECGRILVRTVNSGL</sequence>
<keyword evidence="1" id="KW-0175">Coiled coil</keyword>
<dbReference type="STRING" id="630515.SAMN04489812_1146"/>
<dbReference type="Proteomes" id="UP000199103">
    <property type="component" value="Chromosome I"/>
</dbReference>
<dbReference type="InterPro" id="IPR003743">
    <property type="entry name" value="Zf-RING_7"/>
</dbReference>
<gene>
    <name evidence="4" type="ORF">SAMN04489812_1146</name>
</gene>
<feature type="domain" description="C4-type zinc ribbon" evidence="2">
    <location>
        <begin position="195"/>
        <end position="229"/>
    </location>
</feature>
<evidence type="ECO:0000313" key="5">
    <source>
        <dbReference type="Proteomes" id="UP000199103"/>
    </source>
</evidence>
<dbReference type="Pfam" id="PF24481">
    <property type="entry name" value="CT398_CC"/>
    <property type="match status" value="1"/>
</dbReference>
<proteinExistence type="predicted"/>
<evidence type="ECO:0000313" key="4">
    <source>
        <dbReference type="EMBL" id="SDS18672.1"/>
    </source>
</evidence>